<accession>A0A7L6N8S7</accession>
<evidence type="ECO:0000256" key="2">
    <source>
        <dbReference type="ARBA" id="ARBA00023002"/>
    </source>
</evidence>
<dbReference type="PANTHER" id="PTHR43976">
    <property type="entry name" value="SHORT CHAIN DEHYDROGENASE"/>
    <property type="match status" value="1"/>
</dbReference>
<evidence type="ECO:0000313" key="5">
    <source>
        <dbReference type="Proteomes" id="UP000512167"/>
    </source>
</evidence>
<dbReference type="SUPFAM" id="SSF51735">
    <property type="entry name" value="NAD(P)-binding Rossmann-fold domains"/>
    <property type="match status" value="1"/>
</dbReference>
<keyword evidence="2" id="KW-0560">Oxidoreductase</keyword>
<dbReference type="CDD" id="cd05374">
    <property type="entry name" value="17beta-HSD-like_SDR_c"/>
    <property type="match status" value="1"/>
</dbReference>
<keyword evidence="5" id="KW-1185">Reference proteome</keyword>
<dbReference type="KEGG" id="tbk:HF295_08695"/>
<dbReference type="Gene3D" id="3.40.50.720">
    <property type="entry name" value="NAD(P)-binding Rossmann-like Domain"/>
    <property type="match status" value="1"/>
</dbReference>
<dbReference type="PRINTS" id="PR00080">
    <property type="entry name" value="SDRFAMILY"/>
</dbReference>
<reference evidence="4 5" key="1">
    <citation type="submission" date="2020-04" db="EMBL/GenBank/DDBJ databases">
        <authorList>
            <person name="Zheng R.K."/>
            <person name="Sun C.M."/>
        </authorList>
    </citation>
    <scope>NUCLEOTIDE SEQUENCE [LARGE SCALE GENOMIC DNA]</scope>
    <source>
        <strain evidence="5">zrk29</strain>
    </source>
</reference>
<dbReference type="InterPro" id="IPR036291">
    <property type="entry name" value="NAD(P)-bd_dom_sf"/>
</dbReference>
<dbReference type="InterPro" id="IPR002347">
    <property type="entry name" value="SDR_fam"/>
</dbReference>
<proteinExistence type="inferred from homology"/>
<evidence type="ECO:0000313" key="4">
    <source>
        <dbReference type="EMBL" id="QLY40929.1"/>
    </source>
</evidence>
<dbReference type="AlphaFoldDB" id="A0A7L6N8S7"/>
<dbReference type="Pfam" id="PF00106">
    <property type="entry name" value="adh_short"/>
    <property type="match status" value="1"/>
</dbReference>
<dbReference type="PRINTS" id="PR00081">
    <property type="entry name" value="GDHRDH"/>
</dbReference>
<dbReference type="EMBL" id="CP051151">
    <property type="protein sequence ID" value="QLY40929.1"/>
    <property type="molecule type" value="Genomic_DNA"/>
</dbReference>
<evidence type="ECO:0000256" key="1">
    <source>
        <dbReference type="ARBA" id="ARBA00006484"/>
    </source>
</evidence>
<gene>
    <name evidence="4" type="ORF">HF295_08695</name>
</gene>
<protein>
    <submittedName>
        <fullName evidence="4">SDR family oxidoreductase</fullName>
    </submittedName>
</protein>
<dbReference type="Proteomes" id="UP000512167">
    <property type="component" value="Chromosome"/>
</dbReference>
<organism evidence="4 5">
    <name type="scientific">Hujiaoplasma nucleasis</name>
    <dbReference type="NCBI Taxonomy" id="2725268"/>
    <lineage>
        <taxon>Bacteria</taxon>
        <taxon>Bacillati</taxon>
        <taxon>Mycoplasmatota</taxon>
        <taxon>Mollicutes</taxon>
        <taxon>Candidatus Izemoplasmatales</taxon>
        <taxon>Hujiaoplasmataceae</taxon>
        <taxon>Hujiaoplasma</taxon>
    </lineage>
</organism>
<comment type="similarity">
    <text evidence="1 3">Belongs to the short-chain dehydrogenases/reductases (SDR) family.</text>
</comment>
<evidence type="ECO:0000256" key="3">
    <source>
        <dbReference type="RuleBase" id="RU000363"/>
    </source>
</evidence>
<dbReference type="RefSeq" id="WP_312031785.1">
    <property type="nucleotide sequence ID" value="NZ_CP051151.1"/>
</dbReference>
<dbReference type="InterPro" id="IPR051911">
    <property type="entry name" value="SDR_oxidoreductase"/>
</dbReference>
<sequence length="265" mass="30477">MKNKVVLVSGASSGIGFITASYLYEQGYEVVGISRSYPKKEYAFKYQLCDITDESQIDLLKKWLEQEYESIDILINSAGMGISGAIENTPFDQVKKIYDVNVFGHYLMTKSLLSLIRKSKGGRIINISSIASDIALPFQAFYSMTKASIDAFTKALYLELKPFKIQVACLMPGDIKTDFTQNRTKPYQNENHLYDERIKNSLMRMEKDEENGMDPIRIAKKIYKMINQRKMPIRTTVGLSYKTIRVLQRILPEKFIYFIVKKLYG</sequence>
<dbReference type="PANTHER" id="PTHR43976:SF16">
    <property type="entry name" value="SHORT-CHAIN DEHYDROGENASE_REDUCTASE FAMILY PROTEIN"/>
    <property type="match status" value="1"/>
</dbReference>
<name>A0A7L6N8S7_9MOLU</name>
<dbReference type="GO" id="GO:0016491">
    <property type="term" value="F:oxidoreductase activity"/>
    <property type="evidence" value="ECO:0007669"/>
    <property type="project" value="UniProtKB-KW"/>
</dbReference>